<dbReference type="SUPFAM" id="SSF56112">
    <property type="entry name" value="Protein kinase-like (PK-like)"/>
    <property type="match status" value="1"/>
</dbReference>
<keyword evidence="2" id="KW-0808">Transferase</keyword>
<reference evidence="2" key="2">
    <citation type="submission" date="2014-04" db="EMBL/GenBank/DDBJ databases">
        <authorList>
            <person name="Urmite Genomes U."/>
        </authorList>
    </citation>
    <scope>NUCLEOTIDE SEQUENCE</scope>
    <source>
        <strain evidence="2">DSM 44626</strain>
    </source>
</reference>
<dbReference type="GO" id="GO:0016740">
    <property type="term" value="F:transferase activity"/>
    <property type="evidence" value="ECO:0007669"/>
    <property type="project" value="UniProtKB-KW"/>
</dbReference>
<dbReference type="RefSeq" id="WP_084163510.1">
    <property type="nucleotide sequence ID" value="NZ_HG964446.1"/>
</dbReference>
<dbReference type="Proteomes" id="UP000028880">
    <property type="component" value="Unassembled WGS sequence"/>
</dbReference>
<dbReference type="STRING" id="47839.BN973_04669"/>
<dbReference type="Gene3D" id="3.90.1200.10">
    <property type="match status" value="1"/>
</dbReference>
<gene>
    <name evidence="2" type="ORF">BN973_04669</name>
</gene>
<dbReference type="OrthoDB" id="141068at2"/>
<protein>
    <submittedName>
        <fullName evidence="2">Aminoglycoside phosphotransferase</fullName>
    </submittedName>
</protein>
<dbReference type="InterPro" id="IPR052961">
    <property type="entry name" value="Oxido-Kinase-like_Enzymes"/>
</dbReference>
<dbReference type="EMBL" id="HG964446">
    <property type="protein sequence ID" value="CDO90276.1"/>
    <property type="molecule type" value="Genomic_DNA"/>
</dbReference>
<dbReference type="HOGENOM" id="CLU_061751_1_1_11"/>
<dbReference type="InterPro" id="IPR002575">
    <property type="entry name" value="Aminoglycoside_PTrfase"/>
</dbReference>
<dbReference type="InterPro" id="IPR011009">
    <property type="entry name" value="Kinase-like_dom_sf"/>
</dbReference>
<dbReference type="Pfam" id="PF01636">
    <property type="entry name" value="APH"/>
    <property type="match status" value="1"/>
</dbReference>
<dbReference type="AlphaFoldDB" id="A0A024K303"/>
<name>A0A024K303_9MYCO</name>
<proteinExistence type="predicted"/>
<accession>A0A024K303</accession>
<evidence type="ECO:0000313" key="2">
    <source>
        <dbReference type="EMBL" id="CDO90276.1"/>
    </source>
</evidence>
<dbReference type="PANTHER" id="PTHR23020">
    <property type="entry name" value="UNCHARACTERIZED NUCLEAR HORMONE RECEPTOR-RELATED"/>
    <property type="match status" value="1"/>
</dbReference>
<feature type="domain" description="Aminoglycoside phosphotransferase" evidence="1">
    <location>
        <begin position="121"/>
        <end position="326"/>
    </location>
</feature>
<organism evidence="2">
    <name type="scientific">Mycobacterium triplex</name>
    <dbReference type="NCBI Taxonomy" id="47839"/>
    <lineage>
        <taxon>Bacteria</taxon>
        <taxon>Bacillati</taxon>
        <taxon>Actinomycetota</taxon>
        <taxon>Actinomycetes</taxon>
        <taxon>Mycobacteriales</taxon>
        <taxon>Mycobacteriaceae</taxon>
        <taxon>Mycobacterium</taxon>
        <taxon>Mycobacterium simiae complex</taxon>
    </lineage>
</organism>
<dbReference type="PANTHER" id="PTHR23020:SF41">
    <property type="entry name" value="AMINOGLYCOSIDE PHOSPHOTRANSFERASE DOMAIN-CONTAINING PROTEIN"/>
    <property type="match status" value="1"/>
</dbReference>
<reference evidence="2" key="1">
    <citation type="journal article" date="2014" name="Genome Announc.">
        <title>Draft Genome Sequence of Mycobacterium triplex DSM 44626.</title>
        <authorList>
            <person name="Sassi M."/>
            <person name="Croce O."/>
            <person name="Robert C."/>
            <person name="Raoult D."/>
            <person name="Drancourt M."/>
        </authorList>
    </citation>
    <scope>NUCLEOTIDE SEQUENCE [LARGE SCALE GENOMIC DNA]</scope>
    <source>
        <strain evidence="2">DSM 44626</strain>
    </source>
</reference>
<dbReference type="eggNOG" id="COG3173">
    <property type="taxonomic scope" value="Bacteria"/>
</dbReference>
<evidence type="ECO:0000259" key="1">
    <source>
        <dbReference type="Pfam" id="PF01636"/>
    </source>
</evidence>
<sequence>MSESLNQKLRVAGQLGRIGAHIVNERLRRPKPTTLAEIPPSVDALTPEWLTAALCGGHPGAWVTAVSTASGSDGSTTRRVLAIDYNDVGRRAGLPVSVFTKSTPKFTSRAVTVPSAALTCEALFYDRIRPTLDIEAPHGYYMAVDNRSGRSMFLMEDVATTRKATFGDPTKHYIDRTRAEAIITTLATVHGMLWESPRFAGDLAVVKDAHRWQVDVNETIAFPRRTLIGFDRAESVFPAGFRRRRAEVFPALMTSLAMHKSAPSTLLHSDVHSRNWYLTPDGGMGLYDWQLISRGIWALDVSYALSSALTVRDRRAWERELIELYVDRLHAAGAPPLSFGEAWLAYRQQAFHGLVFWLYTIGAGRLQPAMQPDEVSLANLERMTNMIEDLDSFGALKESANTSRQLPSIP</sequence>